<keyword evidence="1" id="KW-0472">Membrane</keyword>
<feature type="transmembrane region" description="Helical" evidence="1">
    <location>
        <begin position="12"/>
        <end position="29"/>
    </location>
</feature>
<feature type="transmembrane region" description="Helical" evidence="1">
    <location>
        <begin position="247"/>
        <end position="269"/>
    </location>
</feature>
<feature type="transmembrane region" description="Helical" evidence="1">
    <location>
        <begin position="156"/>
        <end position="176"/>
    </location>
</feature>
<gene>
    <name evidence="2" type="ORF">DL238_14455</name>
</gene>
<keyword evidence="1" id="KW-1133">Transmembrane helix</keyword>
<name>A0A395LI00_9SPHN</name>
<keyword evidence="1" id="KW-0812">Transmembrane</keyword>
<feature type="transmembrane region" description="Helical" evidence="1">
    <location>
        <begin position="222"/>
        <end position="240"/>
    </location>
</feature>
<dbReference type="Proteomes" id="UP000254101">
    <property type="component" value="Unassembled WGS sequence"/>
</dbReference>
<feature type="transmembrane region" description="Helical" evidence="1">
    <location>
        <begin position="90"/>
        <end position="113"/>
    </location>
</feature>
<organism evidence="2 3">
    <name type="scientific">Alteriqipengyuania lutimaris</name>
    <dbReference type="NCBI Taxonomy" id="1538146"/>
    <lineage>
        <taxon>Bacteria</taxon>
        <taxon>Pseudomonadati</taxon>
        <taxon>Pseudomonadota</taxon>
        <taxon>Alphaproteobacteria</taxon>
        <taxon>Sphingomonadales</taxon>
        <taxon>Erythrobacteraceae</taxon>
        <taxon>Alteriqipengyuania</taxon>
    </lineage>
</organism>
<protein>
    <recommendedName>
        <fullName evidence="4">Peptidoglycan polymerase</fullName>
    </recommendedName>
</protein>
<evidence type="ECO:0000313" key="2">
    <source>
        <dbReference type="EMBL" id="RDS75877.1"/>
    </source>
</evidence>
<evidence type="ECO:0000256" key="1">
    <source>
        <dbReference type="SAM" id="Phobius"/>
    </source>
</evidence>
<evidence type="ECO:0000313" key="3">
    <source>
        <dbReference type="Proteomes" id="UP000254101"/>
    </source>
</evidence>
<feature type="transmembrane region" description="Helical" evidence="1">
    <location>
        <begin position="125"/>
        <end position="150"/>
    </location>
</feature>
<feature type="transmembrane region" description="Helical" evidence="1">
    <location>
        <begin position="197"/>
        <end position="216"/>
    </location>
</feature>
<feature type="transmembrane region" description="Helical" evidence="1">
    <location>
        <begin position="35"/>
        <end position="52"/>
    </location>
</feature>
<dbReference type="AlphaFoldDB" id="A0A395LI00"/>
<keyword evidence="3" id="KW-1185">Reference proteome</keyword>
<reference evidence="2 3" key="1">
    <citation type="submission" date="2018-07" db="EMBL/GenBank/DDBJ databases">
        <title>Erythrobacter nanhaiensis sp. nov., a novel member of the genus Erythrobacter isolated from the South China Sea.</title>
        <authorList>
            <person name="Chen X."/>
            <person name="Liu J."/>
        </authorList>
    </citation>
    <scope>NUCLEOTIDE SEQUENCE [LARGE SCALE GENOMIC DNA]</scope>
    <source>
        <strain evidence="2 3">S-5</strain>
    </source>
</reference>
<evidence type="ECO:0008006" key="4">
    <source>
        <dbReference type="Google" id="ProtNLM"/>
    </source>
</evidence>
<feature type="transmembrane region" description="Helical" evidence="1">
    <location>
        <begin position="64"/>
        <end position="84"/>
    </location>
</feature>
<comment type="caution">
    <text evidence="2">The sequence shown here is derived from an EMBL/GenBank/DDBJ whole genome shotgun (WGS) entry which is preliminary data.</text>
</comment>
<dbReference type="OrthoDB" id="5520726at2"/>
<proteinExistence type="predicted"/>
<dbReference type="EMBL" id="QRBB01000002">
    <property type="protein sequence ID" value="RDS75877.1"/>
    <property type="molecule type" value="Genomic_DNA"/>
</dbReference>
<accession>A0A395LI00</accession>
<sequence>MMEERWRERFPALFAIALPVLAGLAYMALSGAPRSYPIVNGGSLILAGAIVLAGPPRLERRARLIVGGVLLALFALPLLTGPSVNGIARWLPLGPVILHAGMLTVPALVLLAAGDDKLGPPALAAALLLALAQPDFASAFALTGGAVGMYQARRNWRIGLVIILGFLIAIAAALQGELPAVPFVERIVIDALRTSPAMAALLALSLLGSVLLMLFATGLPRAVRYPVGMSMFGFLLASLISNYPTPLAGYGAAAIIGFALAHALAFALLDAHNVDA</sequence>